<evidence type="ECO:0000256" key="11">
    <source>
        <dbReference type="HAMAP-Rule" id="MF_00123"/>
    </source>
</evidence>
<evidence type="ECO:0000256" key="3">
    <source>
        <dbReference type="ARBA" id="ARBA00011245"/>
    </source>
</evidence>
<dbReference type="GO" id="GO:0006420">
    <property type="term" value="P:arginyl-tRNA aminoacylation"/>
    <property type="evidence" value="ECO:0007669"/>
    <property type="project" value="UniProtKB-UniRule"/>
</dbReference>
<evidence type="ECO:0000259" key="13">
    <source>
        <dbReference type="SMART" id="SM00836"/>
    </source>
</evidence>
<evidence type="ECO:0000256" key="10">
    <source>
        <dbReference type="ARBA" id="ARBA00049339"/>
    </source>
</evidence>
<keyword evidence="9 11" id="KW-0030">Aminoacyl-tRNA synthetase</keyword>
<evidence type="ECO:0000313" key="15">
    <source>
        <dbReference type="EMBL" id="ASZ09324.1"/>
    </source>
</evidence>
<keyword evidence="7 11" id="KW-0067">ATP-binding</keyword>
<dbReference type="FunFam" id="1.10.730.10:FF:000008">
    <property type="entry name" value="Arginine--tRNA ligase"/>
    <property type="match status" value="1"/>
</dbReference>
<dbReference type="HAMAP" id="MF_00123">
    <property type="entry name" value="Arg_tRNA_synth"/>
    <property type="match status" value="1"/>
</dbReference>
<accession>A0A249SNS9</accession>
<dbReference type="PANTHER" id="PTHR11956:SF5">
    <property type="entry name" value="ARGININE--TRNA LIGASE, CYTOPLASMIC"/>
    <property type="match status" value="1"/>
</dbReference>
<comment type="similarity">
    <text evidence="2 11 12">Belongs to the class-I aminoacyl-tRNA synthetase family.</text>
</comment>
<comment type="catalytic activity">
    <reaction evidence="10 11">
        <text>tRNA(Arg) + L-arginine + ATP = L-arginyl-tRNA(Arg) + AMP + diphosphate</text>
        <dbReference type="Rhea" id="RHEA:20301"/>
        <dbReference type="Rhea" id="RHEA-COMP:9658"/>
        <dbReference type="Rhea" id="RHEA-COMP:9673"/>
        <dbReference type="ChEBI" id="CHEBI:30616"/>
        <dbReference type="ChEBI" id="CHEBI:32682"/>
        <dbReference type="ChEBI" id="CHEBI:33019"/>
        <dbReference type="ChEBI" id="CHEBI:78442"/>
        <dbReference type="ChEBI" id="CHEBI:78513"/>
        <dbReference type="ChEBI" id="CHEBI:456215"/>
        <dbReference type="EC" id="6.1.1.19"/>
    </reaction>
</comment>
<dbReference type="EC" id="6.1.1.19" evidence="11"/>
<evidence type="ECO:0000256" key="5">
    <source>
        <dbReference type="ARBA" id="ARBA00022598"/>
    </source>
</evidence>
<dbReference type="PANTHER" id="PTHR11956">
    <property type="entry name" value="ARGINYL-TRNA SYNTHETASE"/>
    <property type="match status" value="1"/>
</dbReference>
<reference evidence="15 16" key="1">
    <citation type="submission" date="2017-08" db="EMBL/GenBank/DDBJ databases">
        <title>Complete Genome Sequence of Mesoplasma chauliocola.</title>
        <authorList>
            <person name="Knight T.F.Jr."/>
            <person name="Citino T."/>
        </authorList>
    </citation>
    <scope>NUCLEOTIDE SEQUENCE [LARGE SCALE GENOMIC DNA]</scope>
    <source>
        <strain evidence="15 16">CHPA-2</strain>
    </source>
</reference>
<dbReference type="Pfam" id="PF00133">
    <property type="entry name" value="tRNA-synt_1"/>
    <property type="match status" value="1"/>
</dbReference>
<dbReference type="InterPro" id="IPR002300">
    <property type="entry name" value="aa-tRNA-synth_Ia"/>
</dbReference>
<dbReference type="NCBIfam" id="TIGR00456">
    <property type="entry name" value="argS"/>
    <property type="match status" value="1"/>
</dbReference>
<keyword evidence="5 11" id="KW-0436">Ligase</keyword>
<gene>
    <name evidence="11" type="primary">argS</name>
    <name evidence="15" type="ORF">CK556_03140</name>
</gene>
<evidence type="ECO:0000256" key="12">
    <source>
        <dbReference type="RuleBase" id="RU363035"/>
    </source>
</evidence>
<keyword evidence="16" id="KW-1185">Reference proteome</keyword>
<evidence type="ECO:0000256" key="6">
    <source>
        <dbReference type="ARBA" id="ARBA00022741"/>
    </source>
</evidence>
<comment type="subunit">
    <text evidence="3 11">Monomer.</text>
</comment>
<evidence type="ECO:0000256" key="8">
    <source>
        <dbReference type="ARBA" id="ARBA00022917"/>
    </source>
</evidence>
<dbReference type="SMART" id="SM00836">
    <property type="entry name" value="DALR_1"/>
    <property type="match status" value="1"/>
</dbReference>
<dbReference type="SUPFAM" id="SSF55190">
    <property type="entry name" value="Arginyl-tRNA synthetase (ArgRS), N-terminal 'additional' domain"/>
    <property type="match status" value="1"/>
</dbReference>
<dbReference type="Gene3D" id="1.10.730.10">
    <property type="entry name" value="Isoleucyl-tRNA Synthetase, Domain 1"/>
    <property type="match status" value="1"/>
</dbReference>
<dbReference type="InterPro" id="IPR001412">
    <property type="entry name" value="aa-tRNA-synth_I_CS"/>
</dbReference>
<feature type="short sequence motif" description="'HIGH' region" evidence="11">
    <location>
        <begin position="122"/>
        <end position="132"/>
    </location>
</feature>
<dbReference type="Pfam" id="PF03485">
    <property type="entry name" value="Arg_tRNA_synt_N"/>
    <property type="match status" value="1"/>
</dbReference>
<evidence type="ECO:0000256" key="9">
    <source>
        <dbReference type="ARBA" id="ARBA00023146"/>
    </source>
</evidence>
<dbReference type="KEGG" id="mchc:CK556_03140"/>
<dbReference type="SUPFAM" id="SSF47323">
    <property type="entry name" value="Anticodon-binding domain of a subclass of class I aminoacyl-tRNA synthetases"/>
    <property type="match status" value="1"/>
</dbReference>
<dbReference type="Pfam" id="PF05746">
    <property type="entry name" value="DALR_1"/>
    <property type="match status" value="1"/>
</dbReference>
<keyword evidence="6 11" id="KW-0547">Nucleotide-binding</keyword>
<evidence type="ECO:0000256" key="2">
    <source>
        <dbReference type="ARBA" id="ARBA00005594"/>
    </source>
</evidence>
<dbReference type="PROSITE" id="PS00178">
    <property type="entry name" value="AA_TRNA_LIGASE_I"/>
    <property type="match status" value="1"/>
</dbReference>
<comment type="subcellular location">
    <subcellularLocation>
        <location evidence="1 11">Cytoplasm</location>
    </subcellularLocation>
</comment>
<dbReference type="Gene3D" id="3.40.50.620">
    <property type="entry name" value="HUPs"/>
    <property type="match status" value="1"/>
</dbReference>
<dbReference type="SUPFAM" id="SSF52374">
    <property type="entry name" value="Nucleotidylyl transferase"/>
    <property type="match status" value="1"/>
</dbReference>
<dbReference type="PRINTS" id="PR01038">
    <property type="entry name" value="TRNASYNTHARG"/>
</dbReference>
<dbReference type="Gene3D" id="3.30.1360.70">
    <property type="entry name" value="Arginyl tRNA synthetase N-terminal domain"/>
    <property type="match status" value="1"/>
</dbReference>
<name>A0A249SNS9_9MOLU</name>
<dbReference type="RefSeq" id="WP_027875441.1">
    <property type="nucleotide sequence ID" value="NZ_CP023173.1"/>
</dbReference>
<evidence type="ECO:0000259" key="14">
    <source>
        <dbReference type="SMART" id="SM01016"/>
    </source>
</evidence>
<dbReference type="InterPro" id="IPR005148">
    <property type="entry name" value="Arg-tRNA-synth_N"/>
</dbReference>
<dbReference type="CDD" id="cd00671">
    <property type="entry name" value="ArgRS_core"/>
    <property type="match status" value="1"/>
</dbReference>
<dbReference type="GO" id="GO:0005524">
    <property type="term" value="F:ATP binding"/>
    <property type="evidence" value="ECO:0007669"/>
    <property type="project" value="UniProtKB-UniRule"/>
</dbReference>
<dbReference type="GO" id="GO:0004814">
    <property type="term" value="F:arginine-tRNA ligase activity"/>
    <property type="evidence" value="ECO:0007669"/>
    <property type="project" value="UniProtKB-UniRule"/>
</dbReference>
<evidence type="ECO:0000313" key="16">
    <source>
        <dbReference type="Proteomes" id="UP000232229"/>
    </source>
</evidence>
<sequence>MKNIISIVKEDLKEIAKKLNIEKEPIVEINKNNVNSHFSTTLALMSAKELKQNPIALANEIKNLLIEKTYYDEIEIAGPGFINIKLSPEFLSSTITNITNLKESYGKNDKKNKIINIEYVSANPTGFLHVGHARNAVTGSVLEEVLKFDGYDVQTEYYTNDAGNQINILAVTVFVHYLWALGIEAEKPANTYGGTFYDDLASSLIDKYGDKFKNFTFTENAISDSKVHQIFRKEATDYFLIEIKKQLKDFGVVIDHYSSEQEMYDTNQIEKLLEEYKQKNAVYESDGALWLKTTEFGDDKDRVLIKKDGSLTYIVPDLATHNIRIDRTKADTLINIWGGDHHGYIQRMRAGLQLLGHNPDILEIEMVQMVRLIKDGQEYKMSKRKGTAVWLVDIMEMVGKDALRYMLASKSSSSHMDLDLDLVQQKNATNPVYYAQYATARCHSIINQANQKNIKANLVKTNLLDSKKEIELLLTLDNFNQVIQMASKNRAPQLICEYIQTICKQFHSYYADTKILDENEIKLSEARLGLVYSVLQVLQNAFSIIGVSALETM</sequence>
<dbReference type="InterPro" id="IPR008909">
    <property type="entry name" value="DALR_anticod-bd"/>
</dbReference>
<organism evidence="15 16">
    <name type="scientific">Mesoplasma chauliocola</name>
    <dbReference type="NCBI Taxonomy" id="216427"/>
    <lineage>
        <taxon>Bacteria</taxon>
        <taxon>Bacillati</taxon>
        <taxon>Mycoplasmatota</taxon>
        <taxon>Mollicutes</taxon>
        <taxon>Entomoplasmatales</taxon>
        <taxon>Entomoplasmataceae</taxon>
        <taxon>Mesoplasma</taxon>
    </lineage>
</organism>
<dbReference type="FunFam" id="3.40.50.620:FF:000062">
    <property type="entry name" value="Arginine--tRNA ligase"/>
    <property type="match status" value="1"/>
</dbReference>
<dbReference type="InterPro" id="IPR014729">
    <property type="entry name" value="Rossmann-like_a/b/a_fold"/>
</dbReference>
<feature type="domain" description="DALR anticodon binding" evidence="13">
    <location>
        <begin position="435"/>
        <end position="553"/>
    </location>
</feature>
<dbReference type="InterPro" id="IPR036695">
    <property type="entry name" value="Arg-tRNA-synth_N_sf"/>
</dbReference>
<evidence type="ECO:0000256" key="7">
    <source>
        <dbReference type="ARBA" id="ARBA00022840"/>
    </source>
</evidence>
<protein>
    <recommendedName>
        <fullName evidence="11">Arginine--tRNA ligase</fullName>
        <ecNumber evidence="11">6.1.1.19</ecNumber>
    </recommendedName>
    <alternativeName>
        <fullName evidence="11">Arginyl-tRNA synthetase</fullName>
        <shortName evidence="11">ArgRS</shortName>
    </alternativeName>
</protein>
<proteinExistence type="inferred from homology"/>
<dbReference type="Proteomes" id="UP000232229">
    <property type="component" value="Chromosome"/>
</dbReference>
<dbReference type="SMART" id="SM01016">
    <property type="entry name" value="Arg_tRNA_synt_N"/>
    <property type="match status" value="1"/>
</dbReference>
<dbReference type="InterPro" id="IPR009080">
    <property type="entry name" value="tRNAsynth_Ia_anticodon-bd"/>
</dbReference>
<dbReference type="STRING" id="1336232.GCA_000518825_00929"/>
<keyword evidence="4 11" id="KW-0963">Cytoplasm</keyword>
<dbReference type="EMBL" id="CP023173">
    <property type="protein sequence ID" value="ASZ09324.1"/>
    <property type="molecule type" value="Genomic_DNA"/>
</dbReference>
<feature type="domain" description="Arginyl tRNA synthetase N-terminal" evidence="14">
    <location>
        <begin position="2"/>
        <end position="86"/>
    </location>
</feature>
<dbReference type="InterPro" id="IPR001278">
    <property type="entry name" value="Arg-tRNA-ligase"/>
</dbReference>
<dbReference type="InterPro" id="IPR035684">
    <property type="entry name" value="ArgRS_core"/>
</dbReference>
<keyword evidence="8 11" id="KW-0648">Protein biosynthesis</keyword>
<dbReference type="GO" id="GO:0005737">
    <property type="term" value="C:cytoplasm"/>
    <property type="evidence" value="ECO:0007669"/>
    <property type="project" value="UniProtKB-SubCell"/>
</dbReference>
<dbReference type="AlphaFoldDB" id="A0A249SNS9"/>
<evidence type="ECO:0000256" key="1">
    <source>
        <dbReference type="ARBA" id="ARBA00004496"/>
    </source>
</evidence>
<evidence type="ECO:0000256" key="4">
    <source>
        <dbReference type="ARBA" id="ARBA00022490"/>
    </source>
</evidence>